<dbReference type="PROSITE" id="PS50088">
    <property type="entry name" value="ANK_REPEAT"/>
    <property type="match status" value="2"/>
</dbReference>
<dbReference type="GO" id="GO:0070531">
    <property type="term" value="C:BRCA1-A complex"/>
    <property type="evidence" value="ECO:0007669"/>
    <property type="project" value="TreeGrafter"/>
</dbReference>
<keyword evidence="2" id="KW-0040">ANK repeat</keyword>
<dbReference type="GO" id="GO:0085020">
    <property type="term" value="P:protein K6-linked ubiquitination"/>
    <property type="evidence" value="ECO:0007669"/>
    <property type="project" value="TreeGrafter"/>
</dbReference>
<organism evidence="3">
    <name type="scientific">marine metagenome</name>
    <dbReference type="NCBI Taxonomy" id="408172"/>
    <lineage>
        <taxon>unclassified sequences</taxon>
        <taxon>metagenomes</taxon>
        <taxon>ecological metagenomes</taxon>
    </lineage>
</organism>
<keyword evidence="1" id="KW-0677">Repeat</keyword>
<evidence type="ECO:0000256" key="2">
    <source>
        <dbReference type="ARBA" id="ARBA00023043"/>
    </source>
</evidence>
<dbReference type="Gene3D" id="1.25.40.20">
    <property type="entry name" value="Ankyrin repeat-containing domain"/>
    <property type="match status" value="1"/>
</dbReference>
<dbReference type="InterPro" id="IPR002110">
    <property type="entry name" value="Ankyrin_rpt"/>
</dbReference>
<evidence type="ECO:0000256" key="1">
    <source>
        <dbReference type="ARBA" id="ARBA00022737"/>
    </source>
</evidence>
<dbReference type="GO" id="GO:0031436">
    <property type="term" value="C:BRCA1-BARD1 complex"/>
    <property type="evidence" value="ECO:0007669"/>
    <property type="project" value="TreeGrafter"/>
</dbReference>
<dbReference type="PANTHER" id="PTHR24171">
    <property type="entry name" value="ANKYRIN REPEAT DOMAIN-CONTAINING PROTEIN 39-RELATED"/>
    <property type="match status" value="1"/>
</dbReference>
<dbReference type="GO" id="GO:0004842">
    <property type="term" value="F:ubiquitin-protein transferase activity"/>
    <property type="evidence" value="ECO:0007669"/>
    <property type="project" value="TreeGrafter"/>
</dbReference>
<evidence type="ECO:0000313" key="3">
    <source>
        <dbReference type="EMBL" id="SVB40782.1"/>
    </source>
</evidence>
<dbReference type="InterPro" id="IPR036770">
    <property type="entry name" value="Ankyrin_rpt-contain_sf"/>
</dbReference>
<gene>
    <name evidence="3" type="ORF">METZ01_LOCUS193636</name>
</gene>
<feature type="non-terminal residue" evidence="3">
    <location>
        <position position="133"/>
    </location>
</feature>
<protein>
    <submittedName>
        <fullName evidence="3">Uncharacterized protein</fullName>
    </submittedName>
</protein>
<proteinExistence type="predicted"/>
<dbReference type="AlphaFoldDB" id="A0A382DRS0"/>
<dbReference type="PROSITE" id="PS50297">
    <property type="entry name" value="ANK_REP_REGION"/>
    <property type="match status" value="2"/>
</dbReference>
<name>A0A382DRS0_9ZZZZ</name>
<sequence length="133" mass="13486">MTQNSPHLIGMIWLFGSLLHGQNAAAGPIADAAEVGDVVAIRELLRTGVDVDGPQGDGMTALHWAAENGDAALAQMLVYAGANISAGTRIGGYTPLHIASLNGHSDVVTMLLAANASPTVPTNTGGTLPLHLA</sequence>
<dbReference type="Pfam" id="PF12796">
    <property type="entry name" value="Ank_2"/>
    <property type="match status" value="1"/>
</dbReference>
<reference evidence="3" key="1">
    <citation type="submission" date="2018-05" db="EMBL/GenBank/DDBJ databases">
        <authorList>
            <person name="Lanie J.A."/>
            <person name="Ng W.-L."/>
            <person name="Kazmierczak K.M."/>
            <person name="Andrzejewski T.M."/>
            <person name="Davidsen T.M."/>
            <person name="Wayne K.J."/>
            <person name="Tettelin H."/>
            <person name="Glass J.I."/>
            <person name="Rusch D."/>
            <person name="Podicherti R."/>
            <person name="Tsui H.-C.T."/>
            <person name="Winkler M.E."/>
        </authorList>
    </citation>
    <scope>NUCLEOTIDE SEQUENCE</scope>
</reference>
<accession>A0A382DRS0</accession>
<dbReference type="PANTHER" id="PTHR24171:SF8">
    <property type="entry name" value="BRCA1-ASSOCIATED RING DOMAIN PROTEIN 1"/>
    <property type="match status" value="1"/>
</dbReference>
<dbReference type="EMBL" id="UINC01040636">
    <property type="protein sequence ID" value="SVB40782.1"/>
    <property type="molecule type" value="Genomic_DNA"/>
</dbReference>
<dbReference type="SMART" id="SM00248">
    <property type="entry name" value="ANK"/>
    <property type="match status" value="3"/>
</dbReference>
<dbReference type="SUPFAM" id="SSF48403">
    <property type="entry name" value="Ankyrin repeat"/>
    <property type="match status" value="1"/>
</dbReference>